<dbReference type="RefSeq" id="WP_136896776.1">
    <property type="nucleotide sequence ID" value="NZ_SWJE01000010.1"/>
</dbReference>
<dbReference type="Pfam" id="PF11666">
    <property type="entry name" value="DUF2933"/>
    <property type="match status" value="1"/>
</dbReference>
<keyword evidence="2" id="KW-0472">Membrane</keyword>
<dbReference type="AlphaFoldDB" id="A0A4U1I158"/>
<feature type="region of interest" description="Disordered" evidence="1">
    <location>
        <begin position="58"/>
        <end position="88"/>
    </location>
</feature>
<dbReference type="InterPro" id="IPR021682">
    <property type="entry name" value="DUF2933"/>
</dbReference>
<evidence type="ECO:0000256" key="2">
    <source>
        <dbReference type="SAM" id="Phobius"/>
    </source>
</evidence>
<keyword evidence="4" id="KW-1185">Reference proteome</keyword>
<proteinExistence type="predicted"/>
<reference evidence="3 4" key="1">
    <citation type="submission" date="2019-04" db="EMBL/GenBank/DDBJ databases">
        <title>Trinickia sp. 7GSK02, isolated from subtropical forest soil.</title>
        <authorList>
            <person name="Gao Z.-H."/>
            <person name="Qiu L.-H."/>
        </authorList>
    </citation>
    <scope>NUCLEOTIDE SEQUENCE [LARGE SCALE GENOMIC DNA]</scope>
    <source>
        <strain evidence="3 4">7GSK02</strain>
    </source>
</reference>
<dbReference type="Proteomes" id="UP000305539">
    <property type="component" value="Unassembled WGS sequence"/>
</dbReference>
<evidence type="ECO:0000313" key="4">
    <source>
        <dbReference type="Proteomes" id="UP000305539"/>
    </source>
</evidence>
<sequence length="88" mass="9369">MKCTKTMLTAGAVILAALALAYAALPQFRALVLSAGPFLLLLLCPLSMLFMMKGMHSNSDRQVAPSDAPQDRLPAAEAQPKRSQRGNA</sequence>
<keyword evidence="2" id="KW-1133">Transmembrane helix</keyword>
<evidence type="ECO:0000313" key="3">
    <source>
        <dbReference type="EMBL" id="TKC86883.1"/>
    </source>
</evidence>
<dbReference type="EMBL" id="SWJE01000010">
    <property type="protein sequence ID" value="TKC86883.1"/>
    <property type="molecule type" value="Genomic_DNA"/>
</dbReference>
<feature type="transmembrane region" description="Helical" evidence="2">
    <location>
        <begin position="33"/>
        <end position="52"/>
    </location>
</feature>
<protein>
    <submittedName>
        <fullName evidence="3">DUF2933 domain-containing protein</fullName>
    </submittedName>
</protein>
<name>A0A4U1I158_9BURK</name>
<organism evidence="3 4">
    <name type="scientific">Trinickia terrae</name>
    <dbReference type="NCBI Taxonomy" id="2571161"/>
    <lineage>
        <taxon>Bacteria</taxon>
        <taxon>Pseudomonadati</taxon>
        <taxon>Pseudomonadota</taxon>
        <taxon>Betaproteobacteria</taxon>
        <taxon>Burkholderiales</taxon>
        <taxon>Burkholderiaceae</taxon>
        <taxon>Trinickia</taxon>
    </lineage>
</organism>
<accession>A0A4U1I158</accession>
<gene>
    <name evidence="3" type="ORF">FAZ69_19820</name>
</gene>
<keyword evidence="2" id="KW-0812">Transmembrane</keyword>
<evidence type="ECO:0000256" key="1">
    <source>
        <dbReference type="SAM" id="MobiDB-lite"/>
    </source>
</evidence>
<comment type="caution">
    <text evidence="3">The sequence shown here is derived from an EMBL/GenBank/DDBJ whole genome shotgun (WGS) entry which is preliminary data.</text>
</comment>